<evidence type="ECO:0000313" key="3">
    <source>
        <dbReference type="Proteomes" id="UP000253961"/>
    </source>
</evidence>
<reference evidence="2 3" key="1">
    <citation type="submission" date="2018-07" db="EMBL/GenBank/DDBJ databases">
        <title>Pedobacter sp. nov., isolated from soil.</title>
        <authorList>
            <person name="Zhou L.Y."/>
            <person name="Du Z.J."/>
        </authorList>
    </citation>
    <scope>NUCLEOTIDE SEQUENCE [LARGE SCALE GENOMIC DNA]</scope>
    <source>
        <strain evidence="2 3">JDX94</strain>
    </source>
</reference>
<protein>
    <recommendedName>
        <fullName evidence="1">Immunity MXAN-0049 protein domain-containing protein</fullName>
    </recommendedName>
</protein>
<gene>
    <name evidence="2" type="ORF">DU508_09610</name>
</gene>
<comment type="caution">
    <text evidence="2">The sequence shown here is derived from an EMBL/GenBank/DDBJ whole genome shotgun (WGS) entry which is preliminary data.</text>
</comment>
<name>A0A369PYS8_9SPHI</name>
<dbReference type="Pfam" id="PF07791">
    <property type="entry name" value="Imm11"/>
    <property type="match status" value="1"/>
</dbReference>
<accession>A0A369PYS8</accession>
<dbReference type="AlphaFoldDB" id="A0A369PYS8"/>
<organism evidence="2 3">
    <name type="scientific">Pedobacter chinensis</name>
    <dbReference type="NCBI Taxonomy" id="2282421"/>
    <lineage>
        <taxon>Bacteria</taxon>
        <taxon>Pseudomonadati</taxon>
        <taxon>Bacteroidota</taxon>
        <taxon>Sphingobacteriia</taxon>
        <taxon>Sphingobacteriales</taxon>
        <taxon>Sphingobacteriaceae</taxon>
        <taxon>Pedobacter</taxon>
    </lineage>
</organism>
<evidence type="ECO:0000259" key="1">
    <source>
        <dbReference type="Pfam" id="PF07791"/>
    </source>
</evidence>
<feature type="domain" description="Immunity MXAN-0049 protein" evidence="1">
    <location>
        <begin position="60"/>
        <end position="216"/>
    </location>
</feature>
<sequence>MFYKIETSINNKIIGQYPQIQDAELPAGWENNLRFTQNILFKKVDFEPIAPKGILHKKAKLTDLLSTVPPGFTPKLLVSNSFKIILEEFEEELFQYFPCDVLSKNVPYKYWLASPLMTKLDNVDFKLSDVEVRKSKPEGGTYLERVQVSTLNEFNDYLQAQGILSWKTTISRVEVKNNVKDNIFVLTNVDGGVGYYVSETFKNAVEYHGLTGIEFMPSNMTFVEWLHGGSREKIYGKA</sequence>
<dbReference type="InterPro" id="IPR012433">
    <property type="entry name" value="Imm11"/>
</dbReference>
<dbReference type="Proteomes" id="UP000253961">
    <property type="component" value="Unassembled WGS sequence"/>
</dbReference>
<keyword evidence="3" id="KW-1185">Reference proteome</keyword>
<dbReference type="RefSeq" id="WP_115402572.1">
    <property type="nucleotide sequence ID" value="NZ_QPKV01000003.1"/>
</dbReference>
<evidence type="ECO:0000313" key="2">
    <source>
        <dbReference type="EMBL" id="RDC57402.1"/>
    </source>
</evidence>
<dbReference type="EMBL" id="QPKV01000003">
    <property type="protein sequence ID" value="RDC57402.1"/>
    <property type="molecule type" value="Genomic_DNA"/>
</dbReference>
<proteinExistence type="predicted"/>
<dbReference type="OrthoDB" id="824604at2"/>